<dbReference type="InterPro" id="IPR002893">
    <property type="entry name" value="Znf_MYND"/>
</dbReference>
<dbReference type="PANTHER" id="PTHR46165:SF2">
    <property type="entry name" value="SET AND MYND DOMAIN-CONTAINING PROTEIN 4"/>
    <property type="match status" value="1"/>
</dbReference>
<dbReference type="Pfam" id="PF00856">
    <property type="entry name" value="SET"/>
    <property type="match status" value="1"/>
</dbReference>
<dbReference type="InterPro" id="IPR001214">
    <property type="entry name" value="SET_dom"/>
</dbReference>
<dbReference type="SUPFAM" id="SSF48452">
    <property type="entry name" value="TPR-like"/>
    <property type="match status" value="1"/>
</dbReference>
<dbReference type="InterPro" id="IPR046341">
    <property type="entry name" value="SET_dom_sf"/>
</dbReference>
<comment type="subcellular location">
    <subcellularLocation>
        <location evidence="2">Cytoplasm</location>
    </subcellularLocation>
    <subcellularLocation>
        <location evidence="1">Nucleus</location>
    </subcellularLocation>
</comment>
<evidence type="ECO:0000256" key="2">
    <source>
        <dbReference type="ARBA" id="ARBA00004496"/>
    </source>
</evidence>
<evidence type="ECO:0000256" key="14">
    <source>
        <dbReference type="ARBA" id="ARBA00093680"/>
    </source>
</evidence>
<evidence type="ECO:0000256" key="12">
    <source>
        <dbReference type="ARBA" id="ARBA00093423"/>
    </source>
</evidence>
<comment type="function">
    <text evidence="12">Protein-lysine N-methyltransferase. Monomethylates PRMT5, modulating its transcriptional activity. May also act as a histone methyltransferase. Plays a critical role in cardiac development. Acts as a key epigenetic regulator of gene expression during cardiac development via its dual activities as a methyltransferase and negative regulator of HDAC1.</text>
</comment>
<accession>A0AA38IXW7</accession>
<dbReference type="InterPro" id="IPR011990">
    <property type="entry name" value="TPR-like_helical_dom_sf"/>
</dbReference>
<dbReference type="PROSITE" id="PS50280">
    <property type="entry name" value="SET"/>
    <property type="match status" value="1"/>
</dbReference>
<dbReference type="SUPFAM" id="SSF82199">
    <property type="entry name" value="SET domain"/>
    <property type="match status" value="1"/>
</dbReference>
<evidence type="ECO:0000256" key="10">
    <source>
        <dbReference type="ARBA" id="ARBA00023242"/>
    </source>
</evidence>
<gene>
    <name evidence="18" type="ORF">Zmor_006819</name>
</gene>
<dbReference type="GO" id="GO:0008270">
    <property type="term" value="F:zinc ion binding"/>
    <property type="evidence" value="ECO:0007669"/>
    <property type="project" value="UniProtKB-KW"/>
</dbReference>
<dbReference type="Gene3D" id="1.10.220.160">
    <property type="match status" value="1"/>
</dbReference>
<evidence type="ECO:0000256" key="3">
    <source>
        <dbReference type="ARBA" id="ARBA00022490"/>
    </source>
</evidence>
<comment type="catalytic activity">
    <reaction evidence="11">
        <text>L-lysyl-[protein] + S-adenosyl-L-methionine = N(6)-methyl-L-lysyl-[protein] + S-adenosyl-L-homocysteine + H(+)</text>
        <dbReference type="Rhea" id="RHEA:51736"/>
        <dbReference type="Rhea" id="RHEA-COMP:9752"/>
        <dbReference type="Rhea" id="RHEA-COMP:13053"/>
        <dbReference type="ChEBI" id="CHEBI:15378"/>
        <dbReference type="ChEBI" id="CHEBI:29969"/>
        <dbReference type="ChEBI" id="CHEBI:57856"/>
        <dbReference type="ChEBI" id="CHEBI:59789"/>
        <dbReference type="ChEBI" id="CHEBI:61929"/>
    </reaction>
</comment>
<dbReference type="GO" id="GO:0005634">
    <property type="term" value="C:nucleus"/>
    <property type="evidence" value="ECO:0007669"/>
    <property type="project" value="UniProtKB-SubCell"/>
</dbReference>
<evidence type="ECO:0000259" key="17">
    <source>
        <dbReference type="PROSITE" id="PS50865"/>
    </source>
</evidence>
<dbReference type="GO" id="GO:0042826">
    <property type="term" value="F:histone deacetylase binding"/>
    <property type="evidence" value="ECO:0007669"/>
    <property type="project" value="TreeGrafter"/>
</dbReference>
<dbReference type="Gene3D" id="6.10.140.2220">
    <property type="match status" value="1"/>
</dbReference>
<keyword evidence="6" id="KW-0949">S-adenosyl-L-methionine</keyword>
<dbReference type="GO" id="GO:0032259">
    <property type="term" value="P:methylation"/>
    <property type="evidence" value="ECO:0007669"/>
    <property type="project" value="UniProtKB-KW"/>
</dbReference>
<evidence type="ECO:0000256" key="4">
    <source>
        <dbReference type="ARBA" id="ARBA00022603"/>
    </source>
</evidence>
<evidence type="ECO:0000256" key="11">
    <source>
        <dbReference type="ARBA" id="ARBA00048985"/>
    </source>
</evidence>
<dbReference type="AlphaFoldDB" id="A0AA38IXW7"/>
<evidence type="ECO:0000313" key="19">
    <source>
        <dbReference type="Proteomes" id="UP001168821"/>
    </source>
</evidence>
<evidence type="ECO:0000259" key="16">
    <source>
        <dbReference type="PROSITE" id="PS50280"/>
    </source>
</evidence>
<dbReference type="Gene3D" id="1.25.40.10">
    <property type="entry name" value="Tetratricopeptide repeat domain"/>
    <property type="match status" value="1"/>
</dbReference>
<dbReference type="GO" id="GO:0005737">
    <property type="term" value="C:cytoplasm"/>
    <property type="evidence" value="ECO:0007669"/>
    <property type="project" value="UniProtKB-SubCell"/>
</dbReference>
<dbReference type="GO" id="GO:0008757">
    <property type="term" value="F:S-adenosylmethionine-dependent methyltransferase activity"/>
    <property type="evidence" value="ECO:0007669"/>
    <property type="project" value="UniProtKB-ARBA"/>
</dbReference>
<name>A0AA38IXW7_9CUCU</name>
<evidence type="ECO:0000256" key="5">
    <source>
        <dbReference type="ARBA" id="ARBA00022679"/>
    </source>
</evidence>
<dbReference type="Gene3D" id="2.170.270.10">
    <property type="entry name" value="SET domain"/>
    <property type="match status" value="1"/>
</dbReference>
<dbReference type="GO" id="GO:0008170">
    <property type="term" value="F:N-methyltransferase activity"/>
    <property type="evidence" value="ECO:0007669"/>
    <property type="project" value="UniProtKB-ARBA"/>
</dbReference>
<dbReference type="InterPro" id="IPR052097">
    <property type="entry name" value="SET-MYND_domain_protein"/>
</dbReference>
<dbReference type="CDD" id="cd10536">
    <property type="entry name" value="SET_SMYD4"/>
    <property type="match status" value="1"/>
</dbReference>
<keyword evidence="4" id="KW-0489">Methyltransferase</keyword>
<keyword evidence="5" id="KW-0808">Transferase</keyword>
<keyword evidence="19" id="KW-1185">Reference proteome</keyword>
<comment type="caution">
    <text evidence="18">The sequence shown here is derived from an EMBL/GenBank/DDBJ whole genome shotgun (WGS) entry which is preliminary data.</text>
</comment>
<feature type="domain" description="MYND-type" evidence="17">
    <location>
        <begin position="261"/>
        <end position="300"/>
    </location>
</feature>
<evidence type="ECO:0000256" key="6">
    <source>
        <dbReference type="ARBA" id="ARBA00022691"/>
    </source>
</evidence>
<sequence length="713" mass="83499">MDCLVANYTEIFKKIDGNVFEVFAKFYDTDLTPIKLWLENQFKKKVVKNNAVSTLHRREGNAFYAKKDLVKSLEFYTKSLCYATPYSKEYGLALANRSAVSFEMKEFHNCLKDIELCFKTNYPTDLKPKIYIRKAECYFELNERESLNKCISEVFNFLESENIPDKEKFTMRLNHIEKLESSPSNLENYQDNIPEIPEFPDGENNCLTYASNKVKMRYNKDSGRHIIASTNIRRGDILFVEKAFIFAPVFKENKEFYSFKCYNCLKDIISSVPCKYCTICVYCDENCRDLSWKNCHRWECYGMQANIWFDLGIAFPAFKAMLQGTLSGFRTLECSFEDDVKCFGDKEDNYRYFNRLLSNIYKNKNVAPYIVMAAIVISYLEKYTDFFTWFLKQSNCPKKDLDSLIKYIGGLITKHIAQLACNSSTIEHWSCSSSDLLFPDVLITIACGIFPSVSIMNHSCRPNVTNYFICDTIVVKALEDIPQNEEIFNCYGIDYRGMVREQRQYACRKLYHFECKCVICSDPAHELDMLDSYLCPKCKGMVPEINNTGLSFCINCGEKYDLKPFRKINNEAQKYLETDSTNQLELLIKSLKIREKILYKHHKDFEEVYYRLYSFYVDHGDAENMFKYFHLWLENEKARRGNNSRGIGTKLYEAALAILHCLQNGQHKNCTNLKAFLRNVEYMIKEAKVILNLYYPTYITSRLNKKIQFISTK</sequence>
<evidence type="ECO:0000256" key="7">
    <source>
        <dbReference type="ARBA" id="ARBA00022723"/>
    </source>
</evidence>
<evidence type="ECO:0000256" key="8">
    <source>
        <dbReference type="ARBA" id="ARBA00022771"/>
    </source>
</evidence>
<dbReference type="GO" id="GO:0008276">
    <property type="term" value="F:protein methyltransferase activity"/>
    <property type="evidence" value="ECO:0007669"/>
    <property type="project" value="UniProtKB-ARBA"/>
</dbReference>
<feature type="domain" description="SET" evidence="16">
    <location>
        <begin position="212"/>
        <end position="492"/>
    </location>
</feature>
<keyword evidence="10" id="KW-0539">Nucleus</keyword>
<dbReference type="PANTHER" id="PTHR46165">
    <property type="entry name" value="SET AND MYND DOMAIN-CONTAINING PROTEIN 4"/>
    <property type="match status" value="1"/>
</dbReference>
<evidence type="ECO:0000313" key="18">
    <source>
        <dbReference type="EMBL" id="KAJ3662471.1"/>
    </source>
</evidence>
<dbReference type="Proteomes" id="UP001168821">
    <property type="component" value="Unassembled WGS sequence"/>
</dbReference>
<keyword evidence="8 15" id="KW-0863">Zinc-finger</keyword>
<dbReference type="EMBL" id="JALNTZ010000002">
    <property type="protein sequence ID" value="KAJ3662471.1"/>
    <property type="molecule type" value="Genomic_DNA"/>
</dbReference>
<dbReference type="InterPro" id="IPR044421">
    <property type="entry name" value="SMYD4_SET"/>
</dbReference>
<evidence type="ECO:0000256" key="1">
    <source>
        <dbReference type="ARBA" id="ARBA00004123"/>
    </source>
</evidence>
<dbReference type="PROSITE" id="PS01360">
    <property type="entry name" value="ZF_MYND_1"/>
    <property type="match status" value="1"/>
</dbReference>
<keyword evidence="3" id="KW-0963">Cytoplasm</keyword>
<evidence type="ECO:0000256" key="9">
    <source>
        <dbReference type="ARBA" id="ARBA00022833"/>
    </source>
</evidence>
<reference evidence="18" key="1">
    <citation type="journal article" date="2023" name="G3 (Bethesda)">
        <title>Whole genome assemblies of Zophobas morio and Tenebrio molitor.</title>
        <authorList>
            <person name="Kaur S."/>
            <person name="Stinson S.A."/>
            <person name="diCenzo G.C."/>
        </authorList>
    </citation>
    <scope>NUCLEOTIDE SEQUENCE</scope>
    <source>
        <strain evidence="18">QUZm001</strain>
    </source>
</reference>
<organism evidence="18 19">
    <name type="scientific">Zophobas morio</name>
    <dbReference type="NCBI Taxonomy" id="2755281"/>
    <lineage>
        <taxon>Eukaryota</taxon>
        <taxon>Metazoa</taxon>
        <taxon>Ecdysozoa</taxon>
        <taxon>Arthropoda</taxon>
        <taxon>Hexapoda</taxon>
        <taxon>Insecta</taxon>
        <taxon>Pterygota</taxon>
        <taxon>Neoptera</taxon>
        <taxon>Endopterygota</taxon>
        <taxon>Coleoptera</taxon>
        <taxon>Polyphaga</taxon>
        <taxon>Cucujiformia</taxon>
        <taxon>Tenebrionidae</taxon>
        <taxon>Zophobas</taxon>
    </lineage>
</organism>
<keyword evidence="7" id="KW-0479">Metal-binding</keyword>
<keyword evidence="9" id="KW-0862">Zinc</keyword>
<evidence type="ECO:0000256" key="15">
    <source>
        <dbReference type="PROSITE-ProRule" id="PRU00134"/>
    </source>
</evidence>
<proteinExistence type="predicted"/>
<evidence type="ECO:0000256" key="13">
    <source>
        <dbReference type="ARBA" id="ARBA00093635"/>
    </source>
</evidence>
<dbReference type="PROSITE" id="PS50865">
    <property type="entry name" value="ZF_MYND_2"/>
    <property type="match status" value="1"/>
</dbReference>
<protein>
    <recommendedName>
        <fullName evidence="13">Protein-lysine N-methyltransferase SMYD4</fullName>
    </recommendedName>
    <alternativeName>
        <fullName evidence="14">SET and MYND domain-containing protein 4</fullName>
    </alternativeName>
</protein>
<dbReference type="SMART" id="SM00317">
    <property type="entry name" value="SET"/>
    <property type="match status" value="1"/>
</dbReference>